<organism evidence="1 2">
    <name type="scientific">Candidatus Doudnabacteria bacterium RIFCSPHIGHO2_01_FULL_46_14</name>
    <dbReference type="NCBI Taxonomy" id="1817824"/>
    <lineage>
        <taxon>Bacteria</taxon>
        <taxon>Candidatus Doudnaibacteriota</taxon>
    </lineage>
</organism>
<protein>
    <submittedName>
        <fullName evidence="1">Uncharacterized protein</fullName>
    </submittedName>
</protein>
<dbReference type="AlphaFoldDB" id="A0A1F5NJR7"/>
<proteinExistence type="predicted"/>
<name>A0A1F5NJR7_9BACT</name>
<reference evidence="1 2" key="1">
    <citation type="journal article" date="2016" name="Nat. Commun.">
        <title>Thousands of microbial genomes shed light on interconnected biogeochemical processes in an aquifer system.</title>
        <authorList>
            <person name="Anantharaman K."/>
            <person name="Brown C.T."/>
            <person name="Hug L.A."/>
            <person name="Sharon I."/>
            <person name="Castelle C.J."/>
            <person name="Probst A.J."/>
            <person name="Thomas B.C."/>
            <person name="Singh A."/>
            <person name="Wilkins M.J."/>
            <person name="Karaoz U."/>
            <person name="Brodie E.L."/>
            <person name="Williams K.H."/>
            <person name="Hubbard S.S."/>
            <person name="Banfield J.F."/>
        </authorList>
    </citation>
    <scope>NUCLEOTIDE SEQUENCE [LARGE SCALE GENOMIC DNA]</scope>
</reference>
<evidence type="ECO:0000313" key="2">
    <source>
        <dbReference type="Proteomes" id="UP000176864"/>
    </source>
</evidence>
<comment type="caution">
    <text evidence="1">The sequence shown here is derived from an EMBL/GenBank/DDBJ whole genome shotgun (WGS) entry which is preliminary data.</text>
</comment>
<evidence type="ECO:0000313" key="1">
    <source>
        <dbReference type="EMBL" id="OGE77784.1"/>
    </source>
</evidence>
<sequence length="99" mass="11465">MAELTKEYFDQKLDTLVTKTDLDQKLGNLVTKTALDQQTEELKTHISDKTEELARMVKEGFDGVDRQLGEIVEMLDVRKDVAKLKQQMFEIRHALKLND</sequence>
<dbReference type="Gene3D" id="1.20.120.20">
    <property type="entry name" value="Apolipoprotein"/>
    <property type="match status" value="1"/>
</dbReference>
<dbReference type="EMBL" id="MFEK01000016">
    <property type="protein sequence ID" value="OGE77784.1"/>
    <property type="molecule type" value="Genomic_DNA"/>
</dbReference>
<gene>
    <name evidence="1" type="ORF">A2751_01880</name>
</gene>
<dbReference type="Proteomes" id="UP000176864">
    <property type="component" value="Unassembled WGS sequence"/>
</dbReference>
<accession>A0A1F5NJR7</accession>